<evidence type="ECO:0000256" key="5">
    <source>
        <dbReference type="ARBA" id="ARBA00013225"/>
    </source>
</evidence>
<dbReference type="Pfam" id="PF00953">
    <property type="entry name" value="Glycos_transf_4"/>
    <property type="match status" value="1"/>
</dbReference>
<keyword evidence="10" id="KW-0479">Metal-binding</keyword>
<evidence type="ECO:0000256" key="10">
    <source>
        <dbReference type="ARBA" id="ARBA00022723"/>
    </source>
</evidence>
<evidence type="ECO:0000256" key="1">
    <source>
        <dbReference type="ARBA" id="ARBA00001946"/>
    </source>
</evidence>
<dbReference type="GO" id="GO:0016757">
    <property type="term" value="F:glycosyltransferase activity"/>
    <property type="evidence" value="ECO:0007669"/>
    <property type="project" value="UniProtKB-KW"/>
</dbReference>
<comment type="pathway">
    <text evidence="3">Protein modification; protein glycosylation.</text>
</comment>
<dbReference type="CDD" id="cd06855">
    <property type="entry name" value="GT_GPT_euk"/>
    <property type="match status" value="1"/>
</dbReference>
<sequence length="557" mass="60464">MAYQPPPVQPQAEPTLTVAVSLVIAYLAYRAVDSLVPALAHDLVAKGLKGRDMLKPGFKRDDALSPDGNADDEDAAPGRKHLPEATGVIGASVYILLLSLFAPLPYLSSLLPSSLLSPTGALSFPGLNTTTATINRNQISPDDDPCAALFLVEGSLSFPHHSFATYLASLLSLLIATFLGFCDDVFDIRWRFKLPIPVIASVPLLVTYAAGHGVTDIVLPKFFHLRELFNVVATNGVFHLGPLYYVYMSMLSTFCTNSINILAGINGVEVTQGLLIALSIIVNDLLYLTFSPAPFLLPLVSFLPESIAPSPETVRNLAARTYTLGFAHGSQELADRHLFSLYFMLPLVGVCFGLLRHNWYPANAFIGDTFCYFSGMAFAVVGILGHFSKTLLLFFLPQIFNFLYSVPQLFGLVPCPRHRLPRLDPKTGLLVNSWAPIPPRGQRTARQRLGVGLLKVLASLGIVKLQYEHQPDDSQHKPAAGDGAVPPLSNRNRNRGEIVAVTNLTILNLLLLWGGSVREDVLTRRLGYLQIAGSGVAFGIRYGMGAWAYGGRAAGRE</sequence>
<evidence type="ECO:0000256" key="17">
    <source>
        <dbReference type="ARBA" id="ARBA00044717"/>
    </source>
</evidence>
<dbReference type="GO" id="GO:0046872">
    <property type="term" value="F:metal ion binding"/>
    <property type="evidence" value="ECO:0007669"/>
    <property type="project" value="UniProtKB-KW"/>
</dbReference>
<evidence type="ECO:0000256" key="4">
    <source>
        <dbReference type="ARBA" id="ARBA00009317"/>
    </source>
</evidence>
<accession>A0A9P7B545</accession>
<keyword evidence="22" id="KW-1185">Reference proteome</keyword>
<dbReference type="GO" id="GO:0003975">
    <property type="term" value="F:UDP-N-acetylglucosamine-dolichyl-phosphate N-acetylglucosaminephosphotransferase activity"/>
    <property type="evidence" value="ECO:0007669"/>
    <property type="project" value="UniProtKB-EC"/>
</dbReference>
<comment type="catalytic activity">
    <reaction evidence="18">
        <text>a di-trans,poly-cis-dolichyl phosphate + UDP-N-acetyl-alpha-D-glucosamine = an N-acetyl-alpha-D-glucosaminyl-diphospho-di-trans,poly-cis-dolichol + UMP</text>
        <dbReference type="Rhea" id="RHEA:13289"/>
        <dbReference type="Rhea" id="RHEA-COMP:19498"/>
        <dbReference type="Rhea" id="RHEA-COMP:19507"/>
        <dbReference type="ChEBI" id="CHEBI:57683"/>
        <dbReference type="ChEBI" id="CHEBI:57705"/>
        <dbReference type="ChEBI" id="CHEBI:57865"/>
        <dbReference type="ChEBI" id="CHEBI:58427"/>
        <dbReference type="EC" id="2.7.8.15"/>
    </reaction>
    <physiologicalReaction direction="left-to-right" evidence="18">
        <dbReference type="Rhea" id="RHEA:13290"/>
    </physiologicalReaction>
</comment>
<feature type="transmembrane region" description="Helical" evidence="20">
    <location>
        <begin position="163"/>
        <end position="182"/>
    </location>
</feature>
<keyword evidence="11" id="KW-0256">Endoplasmic reticulum</keyword>
<keyword evidence="13 20" id="KW-1133">Transmembrane helix</keyword>
<feature type="region of interest" description="Disordered" evidence="19">
    <location>
        <begin position="469"/>
        <end position="489"/>
    </location>
</feature>
<evidence type="ECO:0000256" key="9">
    <source>
        <dbReference type="ARBA" id="ARBA00022692"/>
    </source>
</evidence>
<evidence type="ECO:0000256" key="8">
    <source>
        <dbReference type="ARBA" id="ARBA00022679"/>
    </source>
</evidence>
<dbReference type="EMBL" id="PUHQ01000048">
    <property type="protein sequence ID" value="KAG0660008.1"/>
    <property type="molecule type" value="Genomic_DNA"/>
</dbReference>
<feature type="transmembrane region" description="Helical" evidence="20">
    <location>
        <begin position="88"/>
        <end position="107"/>
    </location>
</feature>
<comment type="cofactor">
    <cofactor evidence="1">
        <name>Mg(2+)</name>
        <dbReference type="ChEBI" id="CHEBI:18420"/>
    </cofactor>
</comment>
<evidence type="ECO:0000256" key="14">
    <source>
        <dbReference type="ARBA" id="ARBA00023136"/>
    </source>
</evidence>
<evidence type="ECO:0000256" key="2">
    <source>
        <dbReference type="ARBA" id="ARBA00004477"/>
    </source>
</evidence>
<dbReference type="GO" id="GO:0005789">
    <property type="term" value="C:endoplasmic reticulum membrane"/>
    <property type="evidence" value="ECO:0007669"/>
    <property type="project" value="UniProtKB-SubCell"/>
</dbReference>
<evidence type="ECO:0000256" key="12">
    <source>
        <dbReference type="ARBA" id="ARBA00022842"/>
    </source>
</evidence>
<evidence type="ECO:0000313" key="22">
    <source>
        <dbReference type="Proteomes" id="UP000777482"/>
    </source>
</evidence>
<evidence type="ECO:0000256" key="6">
    <source>
        <dbReference type="ARBA" id="ARBA00017659"/>
    </source>
</evidence>
<comment type="caution">
    <text evidence="21">The sequence shown here is derived from an EMBL/GenBank/DDBJ whole genome shotgun (WGS) entry which is preliminary data.</text>
</comment>
<protein>
    <recommendedName>
        <fullName evidence="6">UDP-N-acetylglucosamine--dolichyl-phosphate N-acetylglucosaminephosphotransferase</fullName>
        <ecNumber evidence="5">2.7.8.15</ecNumber>
    </recommendedName>
    <alternativeName>
        <fullName evidence="15">GlcNAc-1-P transferase</fullName>
    </alternativeName>
    <alternativeName>
        <fullName evidence="16">N-acetylglucosamine-1-phosphate transferase</fullName>
    </alternativeName>
</protein>
<evidence type="ECO:0000256" key="13">
    <source>
        <dbReference type="ARBA" id="ARBA00022989"/>
    </source>
</evidence>
<comment type="function">
    <text evidence="17">UDP-N-acetylglucosamine--dolichyl-phosphate N-acetylglucosaminephosphotransferase that operates in the biosynthetic pathway of dolichol-linked oligosaccharides, the glycan precursors employed in protein asparagine (N)-glycosylation. The assembly of dolichol-linked oligosaccharides begins on the cytosolic side of the endoplasmic reticulum membrane and finishes in its lumen. The sequential addition of sugars to dolichol pyrophosphate produces dolichol-linked oligosaccharides containing fourteen sugars, including two GlcNAcs, nine mannoses and three glucoses. Once assembled, the oligosaccharide is transferred from the lipid to nascent proteins by oligosaccharyltransferases. Catalyzes the initial step of dolichol-linked oligosaccharide biosynthesis, transfering GlcNAc-1-P from cytosolic UDP-GlcNAc onto the carrier lipid dolichyl phosphate (P-dolichol), yielding GlcNAc-P-P-dolichol embedded in the cytoplasmic leaflet of the endoplasmic reticulum membrane.</text>
</comment>
<dbReference type="OrthoDB" id="10262326at2759"/>
<name>A0A9P7B545_RHOMI</name>
<proteinExistence type="inferred from homology"/>
<feature type="transmembrane region" description="Helical" evidence="20">
    <location>
        <begin position="12"/>
        <end position="29"/>
    </location>
</feature>
<feature type="region of interest" description="Disordered" evidence="19">
    <location>
        <begin position="58"/>
        <end position="81"/>
    </location>
</feature>
<comment type="subcellular location">
    <subcellularLocation>
        <location evidence="2">Endoplasmic reticulum membrane</location>
        <topology evidence="2">Multi-pass membrane protein</topology>
    </subcellularLocation>
</comment>
<keyword evidence="14 20" id="KW-0472">Membrane</keyword>
<feature type="transmembrane region" description="Helical" evidence="20">
    <location>
        <begin position="528"/>
        <end position="549"/>
    </location>
</feature>
<dbReference type="AlphaFoldDB" id="A0A9P7B545"/>
<dbReference type="GO" id="GO:0006488">
    <property type="term" value="P:dolichol-linked oligosaccharide biosynthetic process"/>
    <property type="evidence" value="ECO:0007669"/>
    <property type="project" value="InterPro"/>
</dbReference>
<feature type="transmembrane region" description="Helical" evidence="20">
    <location>
        <begin position="194"/>
        <end position="211"/>
    </location>
</feature>
<evidence type="ECO:0000256" key="19">
    <source>
        <dbReference type="SAM" id="MobiDB-lite"/>
    </source>
</evidence>
<evidence type="ECO:0000256" key="18">
    <source>
        <dbReference type="ARBA" id="ARBA00045078"/>
    </source>
</evidence>
<feature type="transmembrane region" description="Helical" evidence="20">
    <location>
        <begin position="338"/>
        <end position="355"/>
    </location>
</feature>
<feature type="transmembrane region" description="Helical" evidence="20">
    <location>
        <begin position="362"/>
        <end position="385"/>
    </location>
</feature>
<evidence type="ECO:0000256" key="16">
    <source>
        <dbReference type="ARBA" id="ARBA00033238"/>
    </source>
</evidence>
<keyword evidence="7" id="KW-0328">Glycosyltransferase</keyword>
<keyword evidence="9 20" id="KW-0812">Transmembrane</keyword>
<keyword evidence="12" id="KW-0460">Magnesium</keyword>
<evidence type="ECO:0000256" key="7">
    <source>
        <dbReference type="ARBA" id="ARBA00022676"/>
    </source>
</evidence>
<reference evidence="21 22" key="1">
    <citation type="submission" date="2020-11" db="EMBL/GenBank/DDBJ databases">
        <title>Kefir isolates.</title>
        <authorList>
            <person name="Marcisauskas S."/>
            <person name="Kim Y."/>
            <person name="Blasche S."/>
        </authorList>
    </citation>
    <scope>NUCLEOTIDE SEQUENCE [LARGE SCALE GENOMIC DNA]</scope>
    <source>
        <strain evidence="21 22">KR</strain>
    </source>
</reference>
<dbReference type="PANTHER" id="PTHR10571">
    <property type="entry name" value="UDP-N-ACETYLGLUCOSAMINE--DOLICHYL-PHOSPHATE N-ACETYLGLUCOSAMINEPHOSPHOTRANSFERASE"/>
    <property type="match status" value="1"/>
</dbReference>
<gene>
    <name evidence="21" type="primary">ALG7</name>
    <name evidence="21" type="ORF">C6P46_004809</name>
</gene>
<evidence type="ECO:0000256" key="11">
    <source>
        <dbReference type="ARBA" id="ARBA00022824"/>
    </source>
</evidence>
<evidence type="ECO:0000256" key="15">
    <source>
        <dbReference type="ARBA" id="ARBA00029567"/>
    </source>
</evidence>
<dbReference type="EC" id="2.7.8.15" evidence="5"/>
<keyword evidence="8" id="KW-0808">Transferase</keyword>
<dbReference type="InterPro" id="IPR033895">
    <property type="entry name" value="GPT"/>
</dbReference>
<comment type="similarity">
    <text evidence="4">Belongs to the glycosyltransferase 4 family.</text>
</comment>
<evidence type="ECO:0000256" key="20">
    <source>
        <dbReference type="SAM" id="Phobius"/>
    </source>
</evidence>
<organism evidence="21 22">
    <name type="scientific">Rhodotorula mucilaginosa</name>
    <name type="common">Yeast</name>
    <name type="synonym">Rhodotorula rubra</name>
    <dbReference type="NCBI Taxonomy" id="5537"/>
    <lineage>
        <taxon>Eukaryota</taxon>
        <taxon>Fungi</taxon>
        <taxon>Dikarya</taxon>
        <taxon>Basidiomycota</taxon>
        <taxon>Pucciniomycotina</taxon>
        <taxon>Microbotryomycetes</taxon>
        <taxon>Sporidiobolales</taxon>
        <taxon>Sporidiobolaceae</taxon>
        <taxon>Rhodotorula</taxon>
    </lineage>
</organism>
<feature type="transmembrane region" description="Helical" evidence="20">
    <location>
        <begin position="391"/>
        <end position="413"/>
    </location>
</feature>
<dbReference type="InterPro" id="IPR000715">
    <property type="entry name" value="Glycosyl_transferase_4"/>
</dbReference>
<feature type="transmembrane region" description="Helical" evidence="20">
    <location>
        <begin position="498"/>
        <end position="516"/>
    </location>
</feature>
<dbReference type="Proteomes" id="UP000777482">
    <property type="component" value="Unassembled WGS sequence"/>
</dbReference>
<evidence type="ECO:0000256" key="3">
    <source>
        <dbReference type="ARBA" id="ARBA00004922"/>
    </source>
</evidence>
<dbReference type="PANTHER" id="PTHR10571:SF0">
    <property type="entry name" value="UDP-N-ACETYLGLUCOSAMINE--DOLICHYL-PHOSPHATE N-ACETYLGLUCOSAMINEPHOSPHOTRANSFERASE"/>
    <property type="match status" value="1"/>
</dbReference>
<evidence type="ECO:0000313" key="21">
    <source>
        <dbReference type="EMBL" id="KAG0660008.1"/>
    </source>
</evidence>